<evidence type="ECO:0000256" key="7">
    <source>
        <dbReference type="ARBA" id="ARBA00023136"/>
    </source>
</evidence>
<dbReference type="NCBIfam" id="TIGR00802">
    <property type="entry name" value="nico"/>
    <property type="match status" value="1"/>
</dbReference>
<evidence type="ECO:0000256" key="3">
    <source>
        <dbReference type="ARBA" id="ARBA00022448"/>
    </source>
</evidence>
<reference evidence="9" key="2">
    <citation type="journal article" date="2014" name="ISME J.">
        <title>Microbial stratification in low pH oxic and suboxic macroscopic growths along an acid mine drainage.</title>
        <authorList>
            <person name="Mendez-Garcia C."/>
            <person name="Mesa V."/>
            <person name="Sprenger R.R."/>
            <person name="Richter M."/>
            <person name="Diez M.S."/>
            <person name="Solano J."/>
            <person name="Bargiela R."/>
            <person name="Golyshina O.V."/>
            <person name="Manteca A."/>
            <person name="Ramos J.L."/>
            <person name="Gallego J.R."/>
            <person name="Llorente I."/>
            <person name="Martins Dos Santos V.A."/>
            <person name="Jensen O.N."/>
            <person name="Pelaez A.I."/>
            <person name="Sanchez J."/>
            <person name="Ferrer M."/>
        </authorList>
    </citation>
    <scope>NUCLEOTIDE SEQUENCE</scope>
</reference>
<comment type="similarity">
    <text evidence="2">Belongs to the NiCoT transporter (TC 2.A.52) family.</text>
</comment>
<feature type="transmembrane region" description="Helical" evidence="8">
    <location>
        <begin position="140"/>
        <end position="164"/>
    </location>
</feature>
<evidence type="ECO:0000256" key="5">
    <source>
        <dbReference type="ARBA" id="ARBA00022692"/>
    </source>
</evidence>
<keyword evidence="4" id="KW-0533">Nickel</keyword>
<proteinExistence type="inferred from homology"/>
<dbReference type="PANTHER" id="PTHR31611:SF0">
    <property type="entry name" value="HIGH-AFFINITY NICKEL TRANSPORT PROTEIN NIC1"/>
    <property type="match status" value="1"/>
</dbReference>
<feature type="transmembrane region" description="Helical" evidence="8">
    <location>
        <begin position="95"/>
        <end position="120"/>
    </location>
</feature>
<dbReference type="AlphaFoldDB" id="T1D5S9"/>
<keyword evidence="6 8" id="KW-1133">Transmembrane helix</keyword>
<evidence type="ECO:0000256" key="8">
    <source>
        <dbReference type="SAM" id="Phobius"/>
    </source>
</evidence>
<evidence type="ECO:0000256" key="4">
    <source>
        <dbReference type="ARBA" id="ARBA00022596"/>
    </source>
</evidence>
<name>T1D5S9_9ZZZZ</name>
<keyword evidence="5 8" id="KW-0812">Transmembrane</keyword>
<evidence type="ECO:0000256" key="1">
    <source>
        <dbReference type="ARBA" id="ARBA00004127"/>
    </source>
</evidence>
<dbReference type="InterPro" id="IPR004688">
    <property type="entry name" value="Ni/Co_transpt"/>
</dbReference>
<accession>T1D5S9</accession>
<dbReference type="GO" id="GO:0012505">
    <property type="term" value="C:endomembrane system"/>
    <property type="evidence" value="ECO:0007669"/>
    <property type="project" value="UniProtKB-SubCell"/>
</dbReference>
<organism evidence="9">
    <name type="scientific">mine drainage metagenome</name>
    <dbReference type="NCBI Taxonomy" id="410659"/>
    <lineage>
        <taxon>unclassified sequences</taxon>
        <taxon>metagenomes</taxon>
        <taxon>ecological metagenomes</taxon>
    </lineage>
</organism>
<dbReference type="PANTHER" id="PTHR31611">
    <property type="entry name" value="HIGH-AFFINITY NICKEL TRANSPORT PROTEIN NIC1"/>
    <property type="match status" value="1"/>
</dbReference>
<feature type="transmembrane region" description="Helical" evidence="8">
    <location>
        <begin position="325"/>
        <end position="344"/>
    </location>
</feature>
<keyword evidence="3" id="KW-0813">Transport</keyword>
<comment type="subcellular location">
    <subcellularLocation>
        <location evidence="1">Endomembrane system</location>
        <topology evidence="1">Multi-pass membrane protein</topology>
    </subcellularLocation>
</comment>
<gene>
    <name evidence="9" type="ORF">B1B_01406</name>
</gene>
<keyword evidence="7 8" id="KW-0472">Membrane</keyword>
<evidence type="ECO:0000256" key="6">
    <source>
        <dbReference type="ARBA" id="ARBA00022989"/>
    </source>
</evidence>
<sequence length="361" mass="39353">MLAPPPLNGEEKIFLLILFTVIAVVTGVAFILLGVVANTYYSAPVTSNLAAGSVTFFGAGILAYTFGLRHGVDADHIAAIDNTTRKLMADGKRPLTVGTWFSLGHSTIVFVLSITIVLAANYVNSHIGAIQSIGQILGTAISGGFLYLIGIINLIIVVEVYRIFKKLRTGRMNDAELEDHLRNRGFMNRYFGKMFNIVQTPRQVYPVGVLFGLGFDTASEIFLLGTVAVLGLAGAPVYVVLVLPLLFTCGMVLVDTADGATMRYAYGWAFHRPVRKIFYNLTVTIISVLVAFVIGTVELLQVFAIEFGWSGPFWSALVNLEFETLGYFVIGTFVVTWAIATAVYRINRYDSIEVATPPEPT</sequence>
<dbReference type="EMBL" id="AUZY01000966">
    <property type="protein sequence ID" value="EQD76844.1"/>
    <property type="molecule type" value="Genomic_DNA"/>
</dbReference>
<protein>
    <submittedName>
        <fullName evidence="9">High-affinity nickel-transporter</fullName>
    </submittedName>
</protein>
<feature type="transmembrane region" description="Helical" evidence="8">
    <location>
        <begin position="277"/>
        <end position="305"/>
    </location>
</feature>
<feature type="transmembrane region" description="Helical" evidence="8">
    <location>
        <begin position="49"/>
        <end position="67"/>
    </location>
</feature>
<dbReference type="GO" id="GO:0015099">
    <property type="term" value="F:nickel cation transmembrane transporter activity"/>
    <property type="evidence" value="ECO:0007669"/>
    <property type="project" value="InterPro"/>
</dbReference>
<dbReference type="Pfam" id="PF03824">
    <property type="entry name" value="NicO"/>
    <property type="match status" value="1"/>
</dbReference>
<evidence type="ECO:0000256" key="2">
    <source>
        <dbReference type="ARBA" id="ARBA00010892"/>
    </source>
</evidence>
<reference evidence="9" key="1">
    <citation type="submission" date="2013-08" db="EMBL/GenBank/DDBJ databases">
        <authorList>
            <person name="Mendez C."/>
            <person name="Richter M."/>
            <person name="Ferrer M."/>
            <person name="Sanchez J."/>
        </authorList>
    </citation>
    <scope>NUCLEOTIDE SEQUENCE</scope>
</reference>
<feature type="transmembrane region" description="Helical" evidence="8">
    <location>
        <begin position="12"/>
        <end position="37"/>
    </location>
</feature>
<comment type="caution">
    <text evidence="9">The sequence shown here is derived from an EMBL/GenBank/DDBJ whole genome shotgun (WGS) entry which is preliminary data.</text>
</comment>
<evidence type="ECO:0000313" key="9">
    <source>
        <dbReference type="EMBL" id="EQD76844.1"/>
    </source>
</evidence>
<dbReference type="GO" id="GO:0005886">
    <property type="term" value="C:plasma membrane"/>
    <property type="evidence" value="ECO:0007669"/>
    <property type="project" value="InterPro"/>
</dbReference>
<dbReference type="InterPro" id="IPR011541">
    <property type="entry name" value="Ni/Co_transpt_high_affinity"/>
</dbReference>